<dbReference type="EMBL" id="BFBB01000008">
    <property type="protein sequence ID" value="GBF51266.1"/>
    <property type="molecule type" value="Genomic_DNA"/>
</dbReference>
<evidence type="ECO:0000313" key="4">
    <source>
        <dbReference type="EMBL" id="GBF51266.1"/>
    </source>
</evidence>
<reference evidence="4 5" key="1">
    <citation type="submission" date="2018-02" db="EMBL/GenBank/DDBJ databases">
        <title>Novel Leptospira species isolated from soil and water in Japan.</title>
        <authorList>
            <person name="Nakao R."/>
            <person name="Masuzawa T."/>
        </authorList>
    </citation>
    <scope>NUCLEOTIDE SEQUENCE [LARGE SCALE GENOMIC DNA]</scope>
    <source>
        <strain evidence="4 5">YH101</strain>
    </source>
</reference>
<dbReference type="SMART" id="SM00448">
    <property type="entry name" value="REC"/>
    <property type="match status" value="1"/>
</dbReference>
<dbReference type="PANTHER" id="PTHR44591:SF3">
    <property type="entry name" value="RESPONSE REGULATORY DOMAIN-CONTAINING PROTEIN"/>
    <property type="match status" value="1"/>
</dbReference>
<feature type="domain" description="Response regulatory" evidence="3">
    <location>
        <begin position="5"/>
        <end position="120"/>
    </location>
</feature>
<accession>A0A2P2E366</accession>
<evidence type="ECO:0000259" key="3">
    <source>
        <dbReference type="PROSITE" id="PS50110"/>
    </source>
</evidence>
<dbReference type="Pfam" id="PF00072">
    <property type="entry name" value="Response_reg"/>
    <property type="match status" value="1"/>
</dbReference>
<dbReference type="InterPro" id="IPR001789">
    <property type="entry name" value="Sig_transdc_resp-reg_receiver"/>
</dbReference>
<dbReference type="OrthoDB" id="5343928at2"/>
<dbReference type="CDD" id="cd17534">
    <property type="entry name" value="REC_DC-like"/>
    <property type="match status" value="1"/>
</dbReference>
<keyword evidence="1 2" id="KW-0597">Phosphoprotein</keyword>
<dbReference type="InterPro" id="IPR011006">
    <property type="entry name" value="CheY-like_superfamily"/>
</dbReference>
<name>A0A2P2E366_9LEPT</name>
<proteinExistence type="predicted"/>
<dbReference type="GO" id="GO:0000160">
    <property type="term" value="P:phosphorelay signal transduction system"/>
    <property type="evidence" value="ECO:0007669"/>
    <property type="project" value="InterPro"/>
</dbReference>
<protein>
    <submittedName>
        <fullName evidence="4">Response regulator receiver domain protein</fullName>
    </submittedName>
</protein>
<organism evidence="4 5">
    <name type="scientific">Leptospira ryugenii</name>
    <dbReference type="NCBI Taxonomy" id="1917863"/>
    <lineage>
        <taxon>Bacteria</taxon>
        <taxon>Pseudomonadati</taxon>
        <taxon>Spirochaetota</taxon>
        <taxon>Spirochaetia</taxon>
        <taxon>Leptospirales</taxon>
        <taxon>Leptospiraceae</taxon>
        <taxon>Leptospira</taxon>
    </lineage>
</organism>
<keyword evidence="5" id="KW-1185">Reference proteome</keyword>
<dbReference type="RefSeq" id="WP_108977626.1">
    <property type="nucleotide sequence ID" value="NZ_BFBB01000008.1"/>
</dbReference>
<comment type="caution">
    <text evidence="4">The sequence shown here is derived from an EMBL/GenBank/DDBJ whole genome shotgun (WGS) entry which is preliminary data.</text>
</comment>
<dbReference type="PANTHER" id="PTHR44591">
    <property type="entry name" value="STRESS RESPONSE REGULATOR PROTEIN 1"/>
    <property type="match status" value="1"/>
</dbReference>
<gene>
    <name evidence="4" type="ORF">LPTSP4_27980</name>
</gene>
<evidence type="ECO:0000256" key="1">
    <source>
        <dbReference type="ARBA" id="ARBA00022553"/>
    </source>
</evidence>
<feature type="modified residue" description="4-aspartylphosphate" evidence="2">
    <location>
        <position position="55"/>
    </location>
</feature>
<evidence type="ECO:0000256" key="2">
    <source>
        <dbReference type="PROSITE-ProRule" id="PRU00169"/>
    </source>
</evidence>
<sequence>MPKINVLVVEDEPFLGLNIKQKIESFGHHVIAVVPSGDEAFQIVAEKVPDLILMDINLEGSLDGMETADSLKERFSVPILFLTGNLDESHQKKIKDVPSYRFLPKPFTTEQLRDSISFFLTKPSSTI</sequence>
<dbReference type="PROSITE" id="PS50110">
    <property type="entry name" value="RESPONSE_REGULATORY"/>
    <property type="match status" value="1"/>
</dbReference>
<dbReference type="Gene3D" id="3.40.50.2300">
    <property type="match status" value="1"/>
</dbReference>
<dbReference type="AlphaFoldDB" id="A0A2P2E366"/>
<evidence type="ECO:0000313" key="5">
    <source>
        <dbReference type="Proteomes" id="UP000245133"/>
    </source>
</evidence>
<dbReference type="SUPFAM" id="SSF52172">
    <property type="entry name" value="CheY-like"/>
    <property type="match status" value="1"/>
</dbReference>
<dbReference type="InterPro" id="IPR050595">
    <property type="entry name" value="Bact_response_regulator"/>
</dbReference>
<dbReference type="Proteomes" id="UP000245133">
    <property type="component" value="Unassembled WGS sequence"/>
</dbReference>